<dbReference type="Pfam" id="PF25545">
    <property type="entry name" value="DUF7924"/>
    <property type="match status" value="1"/>
</dbReference>
<dbReference type="Proteomes" id="UP001321749">
    <property type="component" value="Unassembled WGS sequence"/>
</dbReference>
<dbReference type="InterPro" id="IPR057684">
    <property type="entry name" value="DUF7924"/>
</dbReference>
<accession>A0AAV9HBT7</accession>
<gene>
    <name evidence="3" type="ORF">QBC42DRAFT_290889</name>
</gene>
<evidence type="ECO:0000259" key="2">
    <source>
        <dbReference type="Pfam" id="PF25545"/>
    </source>
</evidence>
<dbReference type="AlphaFoldDB" id="A0AAV9HBT7"/>
<feature type="region of interest" description="Disordered" evidence="1">
    <location>
        <begin position="1"/>
        <end position="66"/>
    </location>
</feature>
<organism evidence="3 4">
    <name type="scientific">Cladorrhinum samala</name>
    <dbReference type="NCBI Taxonomy" id="585594"/>
    <lineage>
        <taxon>Eukaryota</taxon>
        <taxon>Fungi</taxon>
        <taxon>Dikarya</taxon>
        <taxon>Ascomycota</taxon>
        <taxon>Pezizomycotina</taxon>
        <taxon>Sordariomycetes</taxon>
        <taxon>Sordariomycetidae</taxon>
        <taxon>Sordariales</taxon>
        <taxon>Podosporaceae</taxon>
        <taxon>Cladorrhinum</taxon>
    </lineage>
</organism>
<sequence>MQSAFRKLHPRRCCAKGSSELSRQAGNAKTARQDETPQNMNPAPAERAPPVQTGGPQQPEGQQPRARHALWAMAANNEGLICPFLAVEFKGDGPTGTGSMWVATNQCLGASATGAKPVDSAAFSIATNGAEARLYVTWKHGELDYHMASVDNFFLYKPGDLIELRGRIRNILDWGAGKRLADIGNALDALLEEVPQQTTGKGKRRVVLTAPG</sequence>
<dbReference type="EMBL" id="MU865082">
    <property type="protein sequence ID" value="KAK4458103.1"/>
    <property type="molecule type" value="Genomic_DNA"/>
</dbReference>
<dbReference type="PANTHER" id="PTHR42470">
    <property type="entry name" value="VAST DOMAIN-CONTAINING PROTEIN"/>
    <property type="match status" value="1"/>
</dbReference>
<feature type="compositionally biased region" description="Low complexity" evidence="1">
    <location>
        <begin position="49"/>
        <end position="64"/>
    </location>
</feature>
<reference evidence="3" key="1">
    <citation type="journal article" date="2023" name="Mol. Phylogenet. Evol.">
        <title>Genome-scale phylogeny and comparative genomics of the fungal order Sordariales.</title>
        <authorList>
            <person name="Hensen N."/>
            <person name="Bonometti L."/>
            <person name="Westerberg I."/>
            <person name="Brannstrom I.O."/>
            <person name="Guillou S."/>
            <person name="Cros-Aarteil S."/>
            <person name="Calhoun S."/>
            <person name="Haridas S."/>
            <person name="Kuo A."/>
            <person name="Mondo S."/>
            <person name="Pangilinan J."/>
            <person name="Riley R."/>
            <person name="LaButti K."/>
            <person name="Andreopoulos B."/>
            <person name="Lipzen A."/>
            <person name="Chen C."/>
            <person name="Yan M."/>
            <person name="Daum C."/>
            <person name="Ng V."/>
            <person name="Clum A."/>
            <person name="Steindorff A."/>
            <person name="Ohm R.A."/>
            <person name="Martin F."/>
            <person name="Silar P."/>
            <person name="Natvig D.O."/>
            <person name="Lalanne C."/>
            <person name="Gautier V."/>
            <person name="Ament-Velasquez S.L."/>
            <person name="Kruys A."/>
            <person name="Hutchinson M.I."/>
            <person name="Powell A.J."/>
            <person name="Barry K."/>
            <person name="Miller A.N."/>
            <person name="Grigoriev I.V."/>
            <person name="Debuchy R."/>
            <person name="Gladieux P."/>
            <person name="Hiltunen Thoren M."/>
            <person name="Johannesson H."/>
        </authorList>
    </citation>
    <scope>NUCLEOTIDE SEQUENCE</scope>
    <source>
        <strain evidence="3">PSN324</strain>
    </source>
</reference>
<evidence type="ECO:0000313" key="4">
    <source>
        <dbReference type="Proteomes" id="UP001321749"/>
    </source>
</evidence>
<feature type="compositionally biased region" description="Basic residues" evidence="1">
    <location>
        <begin position="1"/>
        <end position="14"/>
    </location>
</feature>
<protein>
    <recommendedName>
        <fullName evidence="2">DUF7924 domain-containing protein</fullName>
    </recommendedName>
</protein>
<evidence type="ECO:0000256" key="1">
    <source>
        <dbReference type="SAM" id="MobiDB-lite"/>
    </source>
</evidence>
<keyword evidence="4" id="KW-1185">Reference proteome</keyword>
<feature type="domain" description="DUF7924" evidence="2">
    <location>
        <begin position="75"/>
        <end position="187"/>
    </location>
</feature>
<comment type="caution">
    <text evidence="3">The sequence shown here is derived from an EMBL/GenBank/DDBJ whole genome shotgun (WGS) entry which is preliminary data.</text>
</comment>
<reference evidence="3" key="2">
    <citation type="submission" date="2023-06" db="EMBL/GenBank/DDBJ databases">
        <authorList>
            <consortium name="Lawrence Berkeley National Laboratory"/>
            <person name="Mondo S.J."/>
            <person name="Hensen N."/>
            <person name="Bonometti L."/>
            <person name="Westerberg I."/>
            <person name="Brannstrom I.O."/>
            <person name="Guillou S."/>
            <person name="Cros-Aarteil S."/>
            <person name="Calhoun S."/>
            <person name="Haridas S."/>
            <person name="Kuo A."/>
            <person name="Pangilinan J."/>
            <person name="Riley R."/>
            <person name="Labutti K."/>
            <person name="Andreopoulos B."/>
            <person name="Lipzen A."/>
            <person name="Chen C."/>
            <person name="Yanf M."/>
            <person name="Daum C."/>
            <person name="Ng V."/>
            <person name="Clum A."/>
            <person name="Steindorff A."/>
            <person name="Ohm R."/>
            <person name="Martin F."/>
            <person name="Silar P."/>
            <person name="Natvig D."/>
            <person name="Lalanne C."/>
            <person name="Gautier V."/>
            <person name="Ament-Velasquez S.L."/>
            <person name="Kruys A."/>
            <person name="Hutchinson M.I."/>
            <person name="Powell A.J."/>
            <person name="Barry K."/>
            <person name="Miller A.N."/>
            <person name="Grigoriev I.V."/>
            <person name="Debuchy R."/>
            <person name="Gladieux P."/>
            <person name="Thoren M.H."/>
            <person name="Johannesson H."/>
        </authorList>
    </citation>
    <scope>NUCLEOTIDE SEQUENCE</scope>
    <source>
        <strain evidence="3">PSN324</strain>
    </source>
</reference>
<evidence type="ECO:0000313" key="3">
    <source>
        <dbReference type="EMBL" id="KAK4458103.1"/>
    </source>
</evidence>
<proteinExistence type="predicted"/>
<name>A0AAV9HBT7_9PEZI</name>
<dbReference type="PANTHER" id="PTHR42470:SF1">
    <property type="entry name" value="VAST DOMAIN-CONTAINING PROTEIN"/>
    <property type="match status" value="1"/>
</dbReference>